<dbReference type="Proteomes" id="UP000198755">
    <property type="component" value="Unassembled WGS sequence"/>
</dbReference>
<dbReference type="InterPro" id="IPR011050">
    <property type="entry name" value="Pectin_lyase_fold/virulence"/>
</dbReference>
<feature type="non-terminal residue" evidence="1">
    <location>
        <position position="1"/>
    </location>
</feature>
<dbReference type="STRING" id="1612308.SAMN05444581_12151"/>
<dbReference type="SUPFAM" id="SSF51126">
    <property type="entry name" value="Pectin lyase-like"/>
    <property type="match status" value="1"/>
</dbReference>
<dbReference type="AlphaFoldDB" id="A0A1I4CHP7"/>
<dbReference type="RefSeq" id="WP_175492674.1">
    <property type="nucleotide sequence ID" value="NZ_FOSN01000021.1"/>
</dbReference>
<reference evidence="1 2" key="1">
    <citation type="submission" date="2016-10" db="EMBL/GenBank/DDBJ databases">
        <authorList>
            <person name="de Groot N.N."/>
        </authorList>
    </citation>
    <scope>NUCLEOTIDE SEQUENCE [LARGE SCALE GENOMIC DNA]</scope>
    <source>
        <strain evidence="1 2">NE2</strain>
    </source>
</reference>
<accession>A0A1I4CHP7</accession>
<sequence>PGRQISADFGTNSVIQNNIFDTADGVIKYNWNDGETILSEAGSAWPREDSGSVTAADALSITDSSRGSKTWNYNPAKPSVIVIVSGQGAGQWRNIVASANNAFRMDKPLDTLPAVGDHFVIAQPSYLNVIIRNNIMSGNPFGVAMYDGTFLNVSVTGNKLTDNGGIYLSPSQKTKNSWKTFSAYRNIEINNNIITNKSGYYPAYINIFFRLVDQKTLFGRSVDTVEVRNNQVTARPGTNLSLFPFAEGYAAWLAYQYAGAPFVETNETPLLGSVFQGNSCANCPVNYKLTGGAYATVIWNATSPNTSGFQSTFMTDTPIWSSTKVISTSTNVGKD</sequence>
<proteinExistence type="predicted"/>
<name>A0A1I4CHP7_9HYPH</name>
<dbReference type="EMBL" id="FOSN01000021">
    <property type="protein sequence ID" value="SFK79636.1"/>
    <property type="molecule type" value="Genomic_DNA"/>
</dbReference>
<protein>
    <submittedName>
        <fullName evidence="1">Right handed beta helix region</fullName>
    </submittedName>
</protein>
<gene>
    <name evidence="1" type="ORF">SAMN05444581_12151</name>
</gene>
<organism evidence="1 2">
    <name type="scientific">Methylocapsa palsarum</name>
    <dbReference type="NCBI Taxonomy" id="1612308"/>
    <lineage>
        <taxon>Bacteria</taxon>
        <taxon>Pseudomonadati</taxon>
        <taxon>Pseudomonadota</taxon>
        <taxon>Alphaproteobacteria</taxon>
        <taxon>Hyphomicrobiales</taxon>
        <taxon>Beijerinckiaceae</taxon>
        <taxon>Methylocapsa</taxon>
    </lineage>
</organism>
<keyword evidence="2" id="KW-1185">Reference proteome</keyword>
<evidence type="ECO:0000313" key="2">
    <source>
        <dbReference type="Proteomes" id="UP000198755"/>
    </source>
</evidence>
<evidence type="ECO:0000313" key="1">
    <source>
        <dbReference type="EMBL" id="SFK79636.1"/>
    </source>
</evidence>